<protein>
    <submittedName>
        <fullName evidence="1">Uncharacterized protein</fullName>
    </submittedName>
</protein>
<accession>A0A2C8FA46</accession>
<dbReference type="KEGG" id="pprf:DPRO_2514"/>
<reference evidence="2" key="1">
    <citation type="submission" date="2017-09" db="EMBL/GenBank/DDBJ databases">
        <authorList>
            <person name="Regsiter A."/>
            <person name="William W."/>
        </authorList>
    </citation>
    <scope>NUCLEOTIDE SEQUENCE [LARGE SCALE GENOMIC DNA]</scope>
    <source>
        <strain evidence="2">500-1</strain>
    </source>
</reference>
<dbReference type="Proteomes" id="UP000219215">
    <property type="component" value="Chromosome DPRO"/>
</dbReference>
<dbReference type="AlphaFoldDB" id="A0A2C8FA46"/>
<dbReference type="OrthoDB" id="5465233at2"/>
<dbReference type="EMBL" id="LT907975">
    <property type="protein sequence ID" value="SOB59423.1"/>
    <property type="molecule type" value="Genomic_DNA"/>
</dbReference>
<gene>
    <name evidence="1" type="ORF">DPRO_2514</name>
</gene>
<organism evidence="1 2">
    <name type="scientific">Pseudodesulfovibrio profundus</name>
    <dbReference type="NCBI Taxonomy" id="57320"/>
    <lineage>
        <taxon>Bacteria</taxon>
        <taxon>Pseudomonadati</taxon>
        <taxon>Thermodesulfobacteriota</taxon>
        <taxon>Desulfovibrionia</taxon>
        <taxon>Desulfovibrionales</taxon>
        <taxon>Desulfovibrionaceae</taxon>
    </lineage>
</organism>
<proteinExistence type="predicted"/>
<dbReference type="RefSeq" id="WP_097012292.1">
    <property type="nucleotide sequence ID" value="NZ_LT907975.1"/>
</dbReference>
<name>A0A2C8FA46_9BACT</name>
<evidence type="ECO:0000313" key="2">
    <source>
        <dbReference type="Proteomes" id="UP000219215"/>
    </source>
</evidence>
<evidence type="ECO:0000313" key="1">
    <source>
        <dbReference type="EMBL" id="SOB59423.1"/>
    </source>
</evidence>
<keyword evidence="2" id="KW-1185">Reference proteome</keyword>
<sequence>MAKETPDNETYLKAKASFYVIDLPDYLPLWKRIGLSDGDRLSTFDEPIVAPMTEIIMGKQLDNGLFVEARGRFSYTEPVQTDDFKAQGRYNKIGYFPASGFASGESASGTSGTAYTKTELQFLQLGGELLIGFDCQAWEQNIELFGGYWGMKLDQKYSLDYQSSTGDRMSMVDNVDTTYNGLLIGGRTDKDFGPLSLSVETTHGIGYASATHTSLFSNPSLDGDTVSSKGHGIAYRATLEGTLSTNLLKELGIGLTGGLQYLSYVPQMVGSGEAEALGSPYGPASPAHIRGRDSVAGSLGLKLSYSF</sequence>